<evidence type="ECO:0000313" key="11">
    <source>
        <dbReference type="EMBL" id="KKR40004.1"/>
    </source>
</evidence>
<organism evidence="11 12">
    <name type="scientific">Candidatus Yanofskybacteria bacterium GW2011_GWE2_40_11</name>
    <dbReference type="NCBI Taxonomy" id="1619033"/>
    <lineage>
        <taxon>Bacteria</taxon>
        <taxon>Candidatus Yanofskyibacteriota</taxon>
    </lineage>
</organism>
<reference evidence="11 12" key="1">
    <citation type="journal article" date="2015" name="Nature">
        <title>rRNA introns, odd ribosomes, and small enigmatic genomes across a large radiation of phyla.</title>
        <authorList>
            <person name="Brown C.T."/>
            <person name="Hug L.A."/>
            <person name="Thomas B.C."/>
            <person name="Sharon I."/>
            <person name="Castelle C.J."/>
            <person name="Singh A."/>
            <person name="Wilkins M.J."/>
            <person name="Williams K.H."/>
            <person name="Banfield J.F."/>
        </authorList>
    </citation>
    <scope>NUCLEOTIDE SEQUENCE [LARGE SCALE GENOMIC DNA]</scope>
</reference>
<feature type="domain" description="DNA polymerase III delta N-terminal" evidence="9">
    <location>
        <begin position="4"/>
        <end position="122"/>
    </location>
</feature>
<keyword evidence="4" id="KW-0548">Nucleotidyltransferase</keyword>
<proteinExistence type="inferred from homology"/>
<dbReference type="InterPro" id="IPR008921">
    <property type="entry name" value="DNA_pol3_clamp-load_cplx_C"/>
</dbReference>
<dbReference type="Gene3D" id="1.20.272.10">
    <property type="match status" value="1"/>
</dbReference>
<sequence length="319" mass="36012">MIIFLYGQDGYRLNDNFRKIIESYKIKHKSGFNLFNFDFADNFDFSNFEDAIKSTSFFSEVKLIAVKNSFLAKKELEKVIELMKAFDLPKNKEIVLLFGENKTEAELNKLSKDLLAYLKKNSEPIRNFEQLKGAKLEAWLSGEFALAGSKIQPLAIRKLIDIVGGDSWALSNEINKLCNYRPGGTIGAGDVSLLVSEKIDLNIFDLVDALGSKSKARAFELLYKEISTGRDPYYILTMAIYQFRNLLIVKDLMSRSIPRGETAKKAGLHPFVVQKASASASKFSMPELKNLYTRLLEIDISTKTGRGDLTDYLFGFVLA</sequence>
<keyword evidence="6" id="KW-0239">DNA-directed DNA polymerase</keyword>
<dbReference type="InterPro" id="IPR027417">
    <property type="entry name" value="P-loop_NTPase"/>
</dbReference>
<evidence type="ECO:0000256" key="8">
    <source>
        <dbReference type="ARBA" id="ARBA00049244"/>
    </source>
</evidence>
<dbReference type="GO" id="GO:0003887">
    <property type="term" value="F:DNA-directed DNA polymerase activity"/>
    <property type="evidence" value="ECO:0007669"/>
    <property type="project" value="UniProtKB-KW"/>
</dbReference>
<evidence type="ECO:0000259" key="10">
    <source>
        <dbReference type="Pfam" id="PF21694"/>
    </source>
</evidence>
<keyword evidence="3" id="KW-0808">Transferase</keyword>
<evidence type="ECO:0000256" key="1">
    <source>
        <dbReference type="ARBA" id="ARBA00012417"/>
    </source>
</evidence>
<dbReference type="Pfam" id="PF21694">
    <property type="entry name" value="DNA_pol3_delta_C"/>
    <property type="match status" value="1"/>
</dbReference>
<dbReference type="Proteomes" id="UP000034072">
    <property type="component" value="Unassembled WGS sequence"/>
</dbReference>
<dbReference type="InterPro" id="IPR048466">
    <property type="entry name" value="DNA_pol3_delta-like_C"/>
</dbReference>
<dbReference type="PANTHER" id="PTHR34388:SF1">
    <property type="entry name" value="DNA POLYMERASE III SUBUNIT DELTA"/>
    <property type="match status" value="1"/>
</dbReference>
<dbReference type="GO" id="GO:0006261">
    <property type="term" value="P:DNA-templated DNA replication"/>
    <property type="evidence" value="ECO:0007669"/>
    <property type="project" value="TreeGrafter"/>
</dbReference>
<dbReference type="Gene3D" id="3.40.50.300">
    <property type="entry name" value="P-loop containing nucleotide triphosphate hydrolases"/>
    <property type="match status" value="1"/>
</dbReference>
<evidence type="ECO:0000256" key="2">
    <source>
        <dbReference type="ARBA" id="ARBA00017703"/>
    </source>
</evidence>
<dbReference type="SUPFAM" id="SSF52540">
    <property type="entry name" value="P-loop containing nucleoside triphosphate hydrolases"/>
    <property type="match status" value="1"/>
</dbReference>
<gene>
    <name evidence="11" type="ORF">UT75_C0011G0032</name>
</gene>
<evidence type="ECO:0000256" key="3">
    <source>
        <dbReference type="ARBA" id="ARBA00022679"/>
    </source>
</evidence>
<evidence type="ECO:0000256" key="7">
    <source>
        <dbReference type="ARBA" id="ARBA00034754"/>
    </source>
</evidence>
<evidence type="ECO:0000313" key="12">
    <source>
        <dbReference type="Proteomes" id="UP000034072"/>
    </source>
</evidence>
<dbReference type="GO" id="GO:0009360">
    <property type="term" value="C:DNA polymerase III complex"/>
    <property type="evidence" value="ECO:0007669"/>
    <property type="project" value="InterPro"/>
</dbReference>
<name>A0A0G0QI05_9BACT</name>
<keyword evidence="5" id="KW-0235">DNA replication</keyword>
<evidence type="ECO:0000256" key="5">
    <source>
        <dbReference type="ARBA" id="ARBA00022705"/>
    </source>
</evidence>
<comment type="similarity">
    <text evidence="7">Belongs to the DNA polymerase HolA subunit family.</text>
</comment>
<protein>
    <recommendedName>
        <fullName evidence="2">DNA polymerase III subunit delta</fullName>
        <ecNumber evidence="1">2.7.7.7</ecNumber>
    </recommendedName>
</protein>
<dbReference type="SUPFAM" id="SSF48019">
    <property type="entry name" value="post-AAA+ oligomerization domain-like"/>
    <property type="match status" value="1"/>
</dbReference>
<feature type="domain" description="DNA polymerase III delta subunit-like C-terminal" evidence="10">
    <location>
        <begin position="202"/>
        <end position="308"/>
    </location>
</feature>
<dbReference type="InterPro" id="IPR005790">
    <property type="entry name" value="DNA_polIII_delta"/>
</dbReference>
<evidence type="ECO:0000256" key="4">
    <source>
        <dbReference type="ARBA" id="ARBA00022695"/>
    </source>
</evidence>
<dbReference type="Pfam" id="PF06144">
    <property type="entry name" value="DNA_pol3_delta"/>
    <property type="match status" value="1"/>
</dbReference>
<evidence type="ECO:0000259" key="9">
    <source>
        <dbReference type="Pfam" id="PF06144"/>
    </source>
</evidence>
<accession>A0A0G0QI05</accession>
<comment type="catalytic activity">
    <reaction evidence="8">
        <text>DNA(n) + a 2'-deoxyribonucleoside 5'-triphosphate = DNA(n+1) + diphosphate</text>
        <dbReference type="Rhea" id="RHEA:22508"/>
        <dbReference type="Rhea" id="RHEA-COMP:17339"/>
        <dbReference type="Rhea" id="RHEA-COMP:17340"/>
        <dbReference type="ChEBI" id="CHEBI:33019"/>
        <dbReference type="ChEBI" id="CHEBI:61560"/>
        <dbReference type="ChEBI" id="CHEBI:173112"/>
        <dbReference type="EC" id="2.7.7.7"/>
    </reaction>
</comment>
<dbReference type="PANTHER" id="PTHR34388">
    <property type="entry name" value="DNA POLYMERASE III SUBUNIT DELTA"/>
    <property type="match status" value="1"/>
</dbReference>
<dbReference type="AlphaFoldDB" id="A0A0G0QI05"/>
<dbReference type="EMBL" id="LBXZ01000011">
    <property type="protein sequence ID" value="KKR40004.1"/>
    <property type="molecule type" value="Genomic_DNA"/>
</dbReference>
<dbReference type="InterPro" id="IPR010372">
    <property type="entry name" value="DNA_pol3_delta_N"/>
</dbReference>
<dbReference type="EC" id="2.7.7.7" evidence="1"/>
<comment type="caution">
    <text evidence="11">The sequence shown here is derived from an EMBL/GenBank/DDBJ whole genome shotgun (WGS) entry which is preliminary data.</text>
</comment>
<dbReference type="Gene3D" id="1.10.8.60">
    <property type="match status" value="1"/>
</dbReference>
<dbReference type="NCBIfam" id="TIGR01128">
    <property type="entry name" value="holA"/>
    <property type="match status" value="1"/>
</dbReference>
<dbReference type="GO" id="GO:0003677">
    <property type="term" value="F:DNA binding"/>
    <property type="evidence" value="ECO:0007669"/>
    <property type="project" value="InterPro"/>
</dbReference>
<evidence type="ECO:0000256" key="6">
    <source>
        <dbReference type="ARBA" id="ARBA00022932"/>
    </source>
</evidence>